<keyword evidence="5" id="KW-1185">Reference proteome</keyword>
<dbReference type="Pfam" id="PF01522">
    <property type="entry name" value="Polysacc_deac_1"/>
    <property type="match status" value="1"/>
</dbReference>
<dbReference type="NCBIfam" id="TIGR03938">
    <property type="entry name" value="deacetyl_PgaB"/>
    <property type="match status" value="1"/>
</dbReference>
<dbReference type="InterPro" id="IPR011330">
    <property type="entry name" value="Glyco_hydro/deAcase_b/a-brl"/>
</dbReference>
<dbReference type="HOGENOM" id="CLU_030024_9_2_6"/>
<dbReference type="AlphaFoldDB" id="Q2SAS5"/>
<dbReference type="eggNOG" id="COG0726">
    <property type="taxonomic scope" value="Bacteria"/>
</dbReference>
<evidence type="ECO:0000256" key="1">
    <source>
        <dbReference type="ARBA" id="ARBA00022729"/>
    </source>
</evidence>
<dbReference type="PANTHER" id="PTHR34216">
    <property type="match status" value="1"/>
</dbReference>
<dbReference type="GO" id="GO:0045493">
    <property type="term" value="P:xylan catabolic process"/>
    <property type="evidence" value="ECO:0007669"/>
    <property type="project" value="UniProtKB-KW"/>
</dbReference>
<dbReference type="Gene3D" id="3.20.20.370">
    <property type="entry name" value="Glycoside hydrolase/deacetylase"/>
    <property type="match status" value="1"/>
</dbReference>
<dbReference type="PROSITE" id="PS51677">
    <property type="entry name" value="NODB"/>
    <property type="match status" value="1"/>
</dbReference>
<keyword evidence="4" id="KW-0119">Carbohydrate metabolism</keyword>
<dbReference type="RefSeq" id="WP_011399312.1">
    <property type="nucleotide sequence ID" value="NC_007645.1"/>
</dbReference>
<keyword evidence="1 2" id="KW-0732">Signal</keyword>
<evidence type="ECO:0000259" key="3">
    <source>
        <dbReference type="PROSITE" id="PS51677"/>
    </source>
</evidence>
<dbReference type="Gene3D" id="3.20.20.80">
    <property type="entry name" value="Glycosidases"/>
    <property type="match status" value="1"/>
</dbReference>
<dbReference type="Proteomes" id="UP000000238">
    <property type="component" value="Chromosome"/>
</dbReference>
<dbReference type="EMBL" id="CP000155">
    <property type="protein sequence ID" value="ABC32249.1"/>
    <property type="molecule type" value="Genomic_DNA"/>
</dbReference>
<feature type="signal peptide" evidence="2">
    <location>
        <begin position="1"/>
        <end position="21"/>
    </location>
</feature>
<gene>
    <name evidence="4" type="ordered locus">HCH_05590</name>
</gene>
<feature type="chain" id="PRO_5004215365" evidence="2">
    <location>
        <begin position="22"/>
        <end position="650"/>
    </location>
</feature>
<protein>
    <submittedName>
        <fullName evidence="4">Predicted xylanase/chitin deacetylase</fullName>
    </submittedName>
</protein>
<dbReference type="Pfam" id="PF14883">
    <property type="entry name" value="GHL13"/>
    <property type="match status" value="1"/>
</dbReference>
<keyword evidence="4" id="KW-0624">Polysaccharide degradation</keyword>
<keyword evidence="4" id="KW-0326">Glycosidase</keyword>
<keyword evidence="4" id="KW-0378">Hydrolase</keyword>
<name>Q2SAS5_HAHCH</name>
<dbReference type="GO" id="GO:0043708">
    <property type="term" value="P:cell adhesion involved in biofilm formation"/>
    <property type="evidence" value="ECO:0007669"/>
    <property type="project" value="InterPro"/>
</dbReference>
<evidence type="ECO:0000313" key="5">
    <source>
        <dbReference type="Proteomes" id="UP000000238"/>
    </source>
</evidence>
<dbReference type="InterPro" id="IPR023854">
    <property type="entry name" value="PGA_deacetylase_PgaB"/>
</dbReference>
<evidence type="ECO:0000256" key="2">
    <source>
        <dbReference type="SAM" id="SignalP"/>
    </source>
</evidence>
<dbReference type="GO" id="GO:0016798">
    <property type="term" value="F:hydrolase activity, acting on glycosyl bonds"/>
    <property type="evidence" value="ECO:0007669"/>
    <property type="project" value="UniProtKB-KW"/>
</dbReference>
<keyword evidence="4" id="KW-0858">Xylan degradation</keyword>
<sequence length="650" mass="74993">MRTIARIFFLSLALLSSLVWARPENSYVVLGYHDFYDVKLNPTKRIFANTLSRDRFVEHLNWIKQNNYHPVSFQQIIDAKEGKSKLPENAVLLTFDDGYESFYTTVFPLLKLYNYPAVIALVGKWLEVEPGKEVLYGKTNLDRKHFLNWAQIREMEASGLVEFASHTYNLHYGIYANPFGNEQPAAVSPQYDKDRDVYESTENYDQRLRIDFKASKKQMTSRGLKSPRIMVWPYGAYNSHSIEIAKEQGYPYTFSLDEGVNMVNDSGLNVYRYLMDQEISLEHFGRILKGEPKPPMVKRILHVDLDYVYDPDPKVIQQNIDLLIERVSRYKVNTVYLQAFADPDGDGVADALYFPNRHLPVRADIFNRVAWQLRSRAGVRMYAWMPVLAFDLGEKYSYVTDVRTQKPAPEQYLRLSPFSEKNIETIGDIYEDLSLYGKFHGILFHDDAFLGDFEDASPDALKQYAEWGLGDSIEAIHADKDLSKRWAELKTQHLIDVTHRLAKRSARYFASDGQHLLLARNMYAQPVLNANSEAWFAQNLEAFAKAYDHVAVMAMPYMEQQKNPEQWLRKLAQTALQRVNPDKLVFELQAKDWRDGSAIPASVLKRQMQIISAEGIKSFGYYPDDFIKGIPDINIVRPELSLNSTLEAAK</sequence>
<dbReference type="PANTHER" id="PTHR34216:SF7">
    <property type="entry name" value="POLY-BETA-1,6-N-ACETYL-D-GLUCOSAMINE N-DEACETYLASE"/>
    <property type="match status" value="1"/>
</dbReference>
<dbReference type="SUPFAM" id="SSF88713">
    <property type="entry name" value="Glycoside hydrolase/deacetylase"/>
    <property type="match status" value="1"/>
</dbReference>
<dbReference type="OrthoDB" id="9814639at2"/>
<proteinExistence type="predicted"/>
<feature type="domain" description="NodB homology" evidence="3">
    <location>
        <begin position="89"/>
        <end position="331"/>
    </location>
</feature>
<dbReference type="KEGG" id="hch:HCH_05590"/>
<reference evidence="4 5" key="1">
    <citation type="journal article" date="2005" name="Nucleic Acids Res.">
        <title>Genomic blueprint of Hahella chejuensis, a marine microbe producing an algicidal agent.</title>
        <authorList>
            <person name="Jeong H."/>
            <person name="Yim J.H."/>
            <person name="Lee C."/>
            <person name="Choi S.-H."/>
            <person name="Park Y.K."/>
            <person name="Yoon S.H."/>
            <person name="Hur C.-G."/>
            <person name="Kang H.-Y."/>
            <person name="Kim D."/>
            <person name="Lee H.H."/>
            <person name="Park K.H."/>
            <person name="Park S.-H."/>
            <person name="Park H.-S."/>
            <person name="Lee H.K."/>
            <person name="Oh T.K."/>
            <person name="Kim J.F."/>
        </authorList>
    </citation>
    <scope>NUCLEOTIDE SEQUENCE [LARGE SCALE GENOMIC DNA]</scope>
    <source>
        <strain evidence="4 5">KCTC 2396</strain>
    </source>
</reference>
<dbReference type="GO" id="GO:0016810">
    <property type="term" value="F:hydrolase activity, acting on carbon-nitrogen (but not peptide) bonds"/>
    <property type="evidence" value="ECO:0007669"/>
    <property type="project" value="InterPro"/>
</dbReference>
<dbReference type="InterPro" id="IPR051398">
    <property type="entry name" value="Polysacch_Deacetylase"/>
</dbReference>
<evidence type="ECO:0000313" key="4">
    <source>
        <dbReference type="EMBL" id="ABC32249.1"/>
    </source>
</evidence>
<dbReference type="InterPro" id="IPR002509">
    <property type="entry name" value="NODB_dom"/>
</dbReference>
<dbReference type="InterPro" id="IPR032772">
    <property type="entry name" value="PGA_deacetylase_PgaB_C"/>
</dbReference>
<organism evidence="4 5">
    <name type="scientific">Hahella chejuensis (strain KCTC 2396)</name>
    <dbReference type="NCBI Taxonomy" id="349521"/>
    <lineage>
        <taxon>Bacteria</taxon>
        <taxon>Pseudomonadati</taxon>
        <taxon>Pseudomonadota</taxon>
        <taxon>Gammaproteobacteria</taxon>
        <taxon>Oceanospirillales</taxon>
        <taxon>Hahellaceae</taxon>
        <taxon>Hahella</taxon>
    </lineage>
</organism>
<accession>Q2SAS5</accession>
<dbReference type="STRING" id="349521.HCH_05590"/>